<dbReference type="InterPro" id="IPR001867">
    <property type="entry name" value="OmpR/PhoB-type_DNA-bd"/>
</dbReference>
<protein>
    <submittedName>
        <fullName evidence="7">AfsR/SARP family transcriptional regulator</fullName>
    </submittedName>
</protein>
<proteinExistence type="inferred from homology"/>
<evidence type="ECO:0000256" key="1">
    <source>
        <dbReference type="ARBA" id="ARBA00005820"/>
    </source>
</evidence>
<dbReference type="InterPro" id="IPR051677">
    <property type="entry name" value="AfsR-DnrI-RedD_regulator"/>
</dbReference>
<evidence type="ECO:0000256" key="5">
    <source>
        <dbReference type="PROSITE-ProRule" id="PRU01091"/>
    </source>
</evidence>
<name>A0ABS2IP84_9ACTN</name>
<dbReference type="PANTHER" id="PTHR35807:SF1">
    <property type="entry name" value="TRANSCRIPTIONAL REGULATOR REDD"/>
    <property type="match status" value="1"/>
</dbReference>
<dbReference type="SMART" id="SM00862">
    <property type="entry name" value="Trans_reg_C"/>
    <property type="match status" value="1"/>
</dbReference>
<evidence type="ECO:0000256" key="3">
    <source>
        <dbReference type="ARBA" id="ARBA00023125"/>
    </source>
</evidence>
<dbReference type="Proteomes" id="UP001518872">
    <property type="component" value="Unassembled WGS sequence"/>
</dbReference>
<organism evidence="7 8">
    <name type="scientific">Micromonospora humida</name>
    <dbReference type="NCBI Taxonomy" id="2809018"/>
    <lineage>
        <taxon>Bacteria</taxon>
        <taxon>Bacillati</taxon>
        <taxon>Actinomycetota</taxon>
        <taxon>Actinomycetes</taxon>
        <taxon>Micromonosporales</taxon>
        <taxon>Micromonosporaceae</taxon>
        <taxon>Micromonospora</taxon>
    </lineage>
</organism>
<comment type="similarity">
    <text evidence="1">Belongs to the AfsR/DnrI/RedD regulatory family.</text>
</comment>
<gene>
    <name evidence="7" type="ORF">JQX11_07000</name>
</gene>
<keyword evidence="2" id="KW-0805">Transcription regulation</keyword>
<dbReference type="Pfam" id="PF00486">
    <property type="entry name" value="Trans_reg_C"/>
    <property type="match status" value="1"/>
</dbReference>
<dbReference type="InterPro" id="IPR011990">
    <property type="entry name" value="TPR-like_helical_dom_sf"/>
</dbReference>
<dbReference type="Gene3D" id="1.25.40.10">
    <property type="entry name" value="Tetratricopeptide repeat domain"/>
    <property type="match status" value="1"/>
</dbReference>
<dbReference type="PANTHER" id="PTHR35807">
    <property type="entry name" value="TRANSCRIPTIONAL REGULATOR REDD-RELATED"/>
    <property type="match status" value="1"/>
</dbReference>
<accession>A0ABS2IP84</accession>
<dbReference type="Pfam" id="PF03704">
    <property type="entry name" value="BTAD"/>
    <property type="match status" value="1"/>
</dbReference>
<dbReference type="SUPFAM" id="SSF48452">
    <property type="entry name" value="TPR-like"/>
    <property type="match status" value="1"/>
</dbReference>
<dbReference type="SUPFAM" id="SSF46894">
    <property type="entry name" value="C-terminal effector domain of the bipartite response regulators"/>
    <property type="match status" value="1"/>
</dbReference>
<evidence type="ECO:0000256" key="2">
    <source>
        <dbReference type="ARBA" id="ARBA00023015"/>
    </source>
</evidence>
<comment type="caution">
    <text evidence="7">The sequence shown here is derived from an EMBL/GenBank/DDBJ whole genome shotgun (WGS) entry which is preliminary data.</text>
</comment>
<evidence type="ECO:0000259" key="6">
    <source>
        <dbReference type="PROSITE" id="PS51755"/>
    </source>
</evidence>
<keyword evidence="8" id="KW-1185">Reference proteome</keyword>
<sequence length="261" mass="29280">MKYEILGEIRVHGVSGVVTPRTRKTETLLAVLLAKTNQMVTSDQLLNEIWGEDPPSRANDALYVYISQLRKVLRGSGHHAAIVTRPRGYTILTDAGDLDADEFRRLAHLGQQLRRAGQFFPAAQTLRRALRLWGGPAFSGLIDSPVVYAYATLLNELRIECLEQLMEIELTLGGHREIVGQLSALITEQPLREKLYQYLMLALHRSDRRAEALAVFHTARQRLDMEIGIEPCQALRDLHQHILQDRDLGSSMLVSPLAAAS</sequence>
<feature type="DNA-binding region" description="OmpR/PhoB-type" evidence="5">
    <location>
        <begin position="1"/>
        <end position="93"/>
    </location>
</feature>
<dbReference type="EMBL" id="JAFEUC010000002">
    <property type="protein sequence ID" value="MBM7076093.1"/>
    <property type="molecule type" value="Genomic_DNA"/>
</dbReference>
<dbReference type="RefSeq" id="WP_204924116.1">
    <property type="nucleotide sequence ID" value="NZ_JAFEUC010000002.1"/>
</dbReference>
<dbReference type="Gene3D" id="1.10.10.10">
    <property type="entry name" value="Winged helix-like DNA-binding domain superfamily/Winged helix DNA-binding domain"/>
    <property type="match status" value="1"/>
</dbReference>
<evidence type="ECO:0000313" key="8">
    <source>
        <dbReference type="Proteomes" id="UP001518872"/>
    </source>
</evidence>
<dbReference type="InterPro" id="IPR036388">
    <property type="entry name" value="WH-like_DNA-bd_sf"/>
</dbReference>
<dbReference type="InterPro" id="IPR005158">
    <property type="entry name" value="BTAD"/>
</dbReference>
<dbReference type="CDD" id="cd00383">
    <property type="entry name" value="trans_reg_C"/>
    <property type="match status" value="1"/>
</dbReference>
<evidence type="ECO:0000256" key="4">
    <source>
        <dbReference type="ARBA" id="ARBA00023163"/>
    </source>
</evidence>
<dbReference type="SMART" id="SM01043">
    <property type="entry name" value="BTAD"/>
    <property type="match status" value="1"/>
</dbReference>
<keyword evidence="3 5" id="KW-0238">DNA-binding</keyword>
<dbReference type="CDD" id="cd15831">
    <property type="entry name" value="BTAD"/>
    <property type="match status" value="1"/>
</dbReference>
<keyword evidence="4" id="KW-0804">Transcription</keyword>
<feature type="domain" description="OmpR/PhoB-type" evidence="6">
    <location>
        <begin position="1"/>
        <end position="93"/>
    </location>
</feature>
<reference evidence="7 8" key="1">
    <citation type="submission" date="2021-02" db="EMBL/GenBank/DDBJ databases">
        <authorList>
            <person name="Ra J.-S."/>
        </authorList>
    </citation>
    <scope>NUCLEOTIDE SEQUENCE [LARGE SCALE GENOMIC DNA]</scope>
    <source>
        <strain evidence="7 8">MMS20-R1-14</strain>
    </source>
</reference>
<evidence type="ECO:0000313" key="7">
    <source>
        <dbReference type="EMBL" id="MBM7076093.1"/>
    </source>
</evidence>
<dbReference type="PROSITE" id="PS51755">
    <property type="entry name" value="OMPR_PHOB"/>
    <property type="match status" value="1"/>
</dbReference>
<dbReference type="InterPro" id="IPR016032">
    <property type="entry name" value="Sig_transdc_resp-reg_C-effctor"/>
</dbReference>